<dbReference type="AlphaFoldDB" id="A0AAP0IBC4"/>
<name>A0AAP0IBC4_9MAGN</name>
<sequence>MLQLAMALLTTFCSSRPQQQILQSLVEELLTKGLIRESLSHCVVPALLTPKKDGLWYMCVESRAIKKTTMKYRFPIPRLEDMLNKLGGASIFLKLELRNGYHD</sequence>
<accession>A0AAP0IBC4</accession>
<dbReference type="PANTHER" id="PTHR24559:SF442">
    <property type="entry name" value="RNA-DIRECTED DNA POLYMERASE HOMOLOG"/>
    <property type="match status" value="1"/>
</dbReference>
<protein>
    <recommendedName>
        <fullName evidence="3">RNA-directed DNA polymerase-like protein</fullName>
    </recommendedName>
</protein>
<gene>
    <name evidence="1" type="ORF">Scep_019800</name>
</gene>
<comment type="caution">
    <text evidence="1">The sequence shown here is derived from an EMBL/GenBank/DDBJ whole genome shotgun (WGS) entry which is preliminary data.</text>
</comment>
<evidence type="ECO:0008006" key="3">
    <source>
        <dbReference type="Google" id="ProtNLM"/>
    </source>
</evidence>
<dbReference type="PANTHER" id="PTHR24559">
    <property type="entry name" value="TRANSPOSON TY3-I GAG-POL POLYPROTEIN"/>
    <property type="match status" value="1"/>
</dbReference>
<proteinExistence type="predicted"/>
<dbReference type="InterPro" id="IPR043502">
    <property type="entry name" value="DNA/RNA_pol_sf"/>
</dbReference>
<dbReference type="InterPro" id="IPR053134">
    <property type="entry name" value="RNA-dir_DNA_polymerase"/>
</dbReference>
<evidence type="ECO:0000313" key="2">
    <source>
        <dbReference type="Proteomes" id="UP001419268"/>
    </source>
</evidence>
<reference evidence="1 2" key="1">
    <citation type="submission" date="2024-01" db="EMBL/GenBank/DDBJ databases">
        <title>Genome assemblies of Stephania.</title>
        <authorList>
            <person name="Yang L."/>
        </authorList>
    </citation>
    <scope>NUCLEOTIDE SEQUENCE [LARGE SCALE GENOMIC DNA]</scope>
    <source>
        <strain evidence="1">JXDWG</strain>
        <tissue evidence="1">Leaf</tissue>
    </source>
</reference>
<keyword evidence="2" id="KW-1185">Reference proteome</keyword>
<dbReference type="SUPFAM" id="SSF56672">
    <property type="entry name" value="DNA/RNA polymerases"/>
    <property type="match status" value="1"/>
</dbReference>
<dbReference type="InterPro" id="IPR043128">
    <property type="entry name" value="Rev_trsase/Diguanyl_cyclase"/>
</dbReference>
<evidence type="ECO:0000313" key="1">
    <source>
        <dbReference type="EMBL" id="KAK9112281.1"/>
    </source>
</evidence>
<dbReference type="EMBL" id="JBBNAG010000008">
    <property type="protein sequence ID" value="KAK9112281.1"/>
    <property type="molecule type" value="Genomic_DNA"/>
</dbReference>
<dbReference type="Proteomes" id="UP001419268">
    <property type="component" value="Unassembled WGS sequence"/>
</dbReference>
<dbReference type="Gene3D" id="3.10.10.10">
    <property type="entry name" value="HIV Type 1 Reverse Transcriptase, subunit A, domain 1"/>
    <property type="match status" value="1"/>
</dbReference>
<dbReference type="Gene3D" id="3.30.70.270">
    <property type="match status" value="1"/>
</dbReference>
<organism evidence="1 2">
    <name type="scientific">Stephania cephalantha</name>
    <dbReference type="NCBI Taxonomy" id="152367"/>
    <lineage>
        <taxon>Eukaryota</taxon>
        <taxon>Viridiplantae</taxon>
        <taxon>Streptophyta</taxon>
        <taxon>Embryophyta</taxon>
        <taxon>Tracheophyta</taxon>
        <taxon>Spermatophyta</taxon>
        <taxon>Magnoliopsida</taxon>
        <taxon>Ranunculales</taxon>
        <taxon>Menispermaceae</taxon>
        <taxon>Menispermoideae</taxon>
        <taxon>Cissampelideae</taxon>
        <taxon>Stephania</taxon>
    </lineage>
</organism>